<dbReference type="GO" id="GO:0009003">
    <property type="term" value="F:signal peptidase activity"/>
    <property type="evidence" value="ECO:0007669"/>
    <property type="project" value="UniProtKB-EC"/>
</dbReference>
<evidence type="ECO:0000256" key="5">
    <source>
        <dbReference type="ARBA" id="ARBA00022801"/>
    </source>
</evidence>
<dbReference type="InterPro" id="IPR000223">
    <property type="entry name" value="Pept_S26A_signal_pept_1"/>
</dbReference>
<keyword evidence="5 6" id="KW-0378">Hydrolase</keyword>
<name>A0ABR8YND9_9CLOT</name>
<dbReference type="PANTHER" id="PTHR43390:SF1">
    <property type="entry name" value="CHLOROPLAST PROCESSING PEPTIDASE"/>
    <property type="match status" value="1"/>
</dbReference>
<evidence type="ECO:0000256" key="4">
    <source>
        <dbReference type="ARBA" id="ARBA00013208"/>
    </source>
</evidence>
<keyword evidence="9" id="KW-1185">Reference proteome</keyword>
<keyword evidence="6" id="KW-0812">Transmembrane</keyword>
<feature type="transmembrane region" description="Helical" evidence="6">
    <location>
        <begin position="12"/>
        <end position="31"/>
    </location>
</feature>
<dbReference type="InterPro" id="IPR036286">
    <property type="entry name" value="LexA/Signal_pep-like_sf"/>
</dbReference>
<evidence type="ECO:0000313" key="9">
    <source>
        <dbReference type="Proteomes" id="UP000627166"/>
    </source>
</evidence>
<dbReference type="PRINTS" id="PR00727">
    <property type="entry name" value="LEADERPTASE"/>
</dbReference>
<keyword evidence="6" id="KW-0645">Protease</keyword>
<comment type="caution">
    <text evidence="8">The sequence shown here is derived from an EMBL/GenBank/DDBJ whole genome shotgun (WGS) entry which is preliminary data.</text>
</comment>
<dbReference type="PANTHER" id="PTHR43390">
    <property type="entry name" value="SIGNAL PEPTIDASE I"/>
    <property type="match status" value="1"/>
</dbReference>
<evidence type="ECO:0000256" key="6">
    <source>
        <dbReference type="RuleBase" id="RU362042"/>
    </source>
</evidence>
<evidence type="ECO:0000259" key="7">
    <source>
        <dbReference type="Pfam" id="PF10502"/>
    </source>
</evidence>
<dbReference type="Proteomes" id="UP000627166">
    <property type="component" value="Unassembled WGS sequence"/>
</dbReference>
<dbReference type="SUPFAM" id="SSF51306">
    <property type="entry name" value="LexA/Signal peptidase"/>
    <property type="match status" value="1"/>
</dbReference>
<reference evidence="8 9" key="1">
    <citation type="submission" date="2020-08" db="EMBL/GenBank/DDBJ databases">
        <title>A Genomic Blueprint of the Chicken Gut Microbiome.</title>
        <authorList>
            <person name="Gilroy R."/>
            <person name="Ravi A."/>
            <person name="Getino M."/>
            <person name="Pursley I."/>
            <person name="Horton D.L."/>
            <person name="Alikhan N.-F."/>
            <person name="Baker D."/>
            <person name="Gharbi K."/>
            <person name="Hall N."/>
            <person name="Watson M."/>
            <person name="Adriaenssens E.M."/>
            <person name="Foster-Nyarko E."/>
            <person name="Jarju S."/>
            <person name="Secka A."/>
            <person name="Antonio M."/>
            <person name="Oren A."/>
            <person name="Chaudhuri R."/>
            <person name="La Ragione R.M."/>
            <person name="Hildebrand F."/>
            <person name="Pallen M.J."/>
        </authorList>
    </citation>
    <scope>NUCLEOTIDE SEQUENCE [LARGE SCALE GENOMIC DNA]</scope>
    <source>
        <strain evidence="8 9">N37</strain>
    </source>
</reference>
<evidence type="ECO:0000256" key="1">
    <source>
        <dbReference type="ARBA" id="ARBA00000677"/>
    </source>
</evidence>
<dbReference type="EMBL" id="JACSQB010000014">
    <property type="protein sequence ID" value="MBD8045765.1"/>
    <property type="molecule type" value="Genomic_DNA"/>
</dbReference>
<dbReference type="Pfam" id="PF10502">
    <property type="entry name" value="Peptidase_S26"/>
    <property type="match status" value="1"/>
</dbReference>
<comment type="catalytic activity">
    <reaction evidence="1 6">
        <text>Cleavage of hydrophobic, N-terminal signal or leader sequences from secreted and periplasmic proteins.</text>
        <dbReference type="EC" id="3.4.21.89"/>
    </reaction>
</comment>
<proteinExistence type="inferred from homology"/>
<sequence>MNLFKKFVKDWGIPIVCAIGLALLVNKFIFFNVSVPTESMYPTIQPGDKIFVTRNYSEKSLERGDILVFHSKELGEDLIKRLIGLPGDTIEIKSDGAVYINGEKLDEPYVVYNSNKEAILHVPEDSYVFMGDNRANSFDARYWENPYISYDDIMGKARFIIKPFSRFGKLK</sequence>
<evidence type="ECO:0000313" key="8">
    <source>
        <dbReference type="EMBL" id="MBD8045765.1"/>
    </source>
</evidence>
<dbReference type="CDD" id="cd06530">
    <property type="entry name" value="S26_SPase_I"/>
    <property type="match status" value="1"/>
</dbReference>
<dbReference type="InterPro" id="IPR019757">
    <property type="entry name" value="Pept_S26A_signal_pept_1_Lys-AS"/>
</dbReference>
<dbReference type="NCBIfam" id="TIGR02227">
    <property type="entry name" value="sigpep_I_bact"/>
    <property type="match status" value="1"/>
</dbReference>
<evidence type="ECO:0000256" key="3">
    <source>
        <dbReference type="ARBA" id="ARBA00009370"/>
    </source>
</evidence>
<dbReference type="EC" id="3.4.21.89" evidence="4 6"/>
<organism evidence="8 9">
    <name type="scientific">Clostridium faecium</name>
    <dbReference type="NCBI Taxonomy" id="2762223"/>
    <lineage>
        <taxon>Bacteria</taxon>
        <taxon>Bacillati</taxon>
        <taxon>Bacillota</taxon>
        <taxon>Clostridia</taxon>
        <taxon>Eubacteriales</taxon>
        <taxon>Clostridiaceae</taxon>
        <taxon>Clostridium</taxon>
    </lineage>
</organism>
<keyword evidence="6" id="KW-1133">Transmembrane helix</keyword>
<dbReference type="PROSITE" id="PS00760">
    <property type="entry name" value="SPASE_I_2"/>
    <property type="match status" value="1"/>
</dbReference>
<comment type="subcellular location">
    <subcellularLocation>
        <location evidence="2">Cell membrane</location>
        <topology evidence="2">Single-pass type II membrane protein</topology>
    </subcellularLocation>
    <subcellularLocation>
        <location evidence="6">Membrane</location>
        <topology evidence="6">Single-pass type II membrane protein</topology>
    </subcellularLocation>
</comment>
<evidence type="ECO:0000256" key="2">
    <source>
        <dbReference type="ARBA" id="ARBA00004401"/>
    </source>
</evidence>
<dbReference type="RefSeq" id="WP_191738742.1">
    <property type="nucleotide sequence ID" value="NZ_JACSQB010000014.1"/>
</dbReference>
<dbReference type="Gene3D" id="2.10.109.10">
    <property type="entry name" value="Umud Fragment, subunit A"/>
    <property type="match status" value="1"/>
</dbReference>
<keyword evidence="6" id="KW-0472">Membrane</keyword>
<accession>A0ABR8YND9</accession>
<comment type="similarity">
    <text evidence="3 6">Belongs to the peptidase S26 family.</text>
</comment>
<feature type="domain" description="Peptidase S26" evidence="7">
    <location>
        <begin position="9"/>
        <end position="161"/>
    </location>
</feature>
<protein>
    <recommendedName>
        <fullName evidence="4 6">Signal peptidase I</fullName>
        <ecNumber evidence="4 6">3.4.21.89</ecNumber>
    </recommendedName>
</protein>
<dbReference type="InterPro" id="IPR019533">
    <property type="entry name" value="Peptidase_S26"/>
</dbReference>
<gene>
    <name evidence="8" type="primary">lepB</name>
    <name evidence="8" type="ORF">H9637_01675</name>
</gene>